<feature type="region of interest" description="Disordered" evidence="1">
    <location>
        <begin position="1"/>
        <end position="29"/>
    </location>
</feature>
<accession>A0A1I3SL94</accession>
<sequence>MLGISGSAGADGGRADAGPGGGGGTGGAGVLGIAGGGGGVREQAGSNAPQIKSEKRTFEAMLNSWFSRCVDKFTAIFNNI</sequence>
<organism evidence="2 3">
    <name type="scientific">Planctomicrobium piriforme</name>
    <dbReference type="NCBI Taxonomy" id="1576369"/>
    <lineage>
        <taxon>Bacteria</taxon>
        <taxon>Pseudomonadati</taxon>
        <taxon>Planctomycetota</taxon>
        <taxon>Planctomycetia</taxon>
        <taxon>Planctomycetales</taxon>
        <taxon>Planctomycetaceae</taxon>
        <taxon>Planctomicrobium</taxon>
    </lineage>
</organism>
<evidence type="ECO:0000313" key="2">
    <source>
        <dbReference type="EMBL" id="SFJ58226.1"/>
    </source>
</evidence>
<proteinExistence type="predicted"/>
<gene>
    <name evidence="2" type="ORF">SAMN05421753_12437</name>
</gene>
<reference evidence="3" key="1">
    <citation type="submission" date="2016-10" db="EMBL/GenBank/DDBJ databases">
        <authorList>
            <person name="Varghese N."/>
            <person name="Submissions S."/>
        </authorList>
    </citation>
    <scope>NUCLEOTIDE SEQUENCE [LARGE SCALE GENOMIC DNA]</scope>
    <source>
        <strain evidence="3">DSM 26348</strain>
    </source>
</reference>
<keyword evidence="3" id="KW-1185">Reference proteome</keyword>
<protein>
    <submittedName>
        <fullName evidence="2">Uncharacterized protein</fullName>
    </submittedName>
</protein>
<dbReference type="Proteomes" id="UP000199518">
    <property type="component" value="Unassembled WGS sequence"/>
</dbReference>
<dbReference type="AlphaFoldDB" id="A0A1I3SL94"/>
<dbReference type="EMBL" id="FOQD01000024">
    <property type="protein sequence ID" value="SFJ58226.1"/>
    <property type="molecule type" value="Genomic_DNA"/>
</dbReference>
<evidence type="ECO:0000313" key="3">
    <source>
        <dbReference type="Proteomes" id="UP000199518"/>
    </source>
</evidence>
<dbReference type="STRING" id="1576369.SAMN05421753_12437"/>
<name>A0A1I3SL94_9PLAN</name>
<feature type="compositionally biased region" description="Gly residues" evidence="1">
    <location>
        <begin position="18"/>
        <end position="29"/>
    </location>
</feature>
<evidence type="ECO:0000256" key="1">
    <source>
        <dbReference type="SAM" id="MobiDB-lite"/>
    </source>
</evidence>